<feature type="signal peptide" evidence="1">
    <location>
        <begin position="1"/>
        <end position="24"/>
    </location>
</feature>
<dbReference type="RefSeq" id="WP_187760374.1">
    <property type="nucleotide sequence ID" value="NZ_CP061038.1"/>
</dbReference>
<organism evidence="2 3">
    <name type="scientific">Sphingomonas alpina</name>
    <dbReference type="NCBI Taxonomy" id="653931"/>
    <lineage>
        <taxon>Bacteria</taxon>
        <taxon>Pseudomonadati</taxon>
        <taxon>Pseudomonadota</taxon>
        <taxon>Alphaproteobacteria</taxon>
        <taxon>Sphingomonadales</taxon>
        <taxon>Sphingomonadaceae</taxon>
        <taxon>Sphingomonas</taxon>
    </lineage>
</organism>
<dbReference type="Proteomes" id="UP000516148">
    <property type="component" value="Chromosome"/>
</dbReference>
<dbReference type="AlphaFoldDB" id="A0A7H0LEE0"/>
<name>A0A7H0LEE0_9SPHN</name>
<evidence type="ECO:0008006" key="4">
    <source>
        <dbReference type="Google" id="ProtNLM"/>
    </source>
</evidence>
<protein>
    <recommendedName>
        <fullName evidence="4">HEAT repeat domain-containing protein</fullName>
    </recommendedName>
</protein>
<evidence type="ECO:0000256" key="1">
    <source>
        <dbReference type="SAM" id="SignalP"/>
    </source>
</evidence>
<reference evidence="2 3" key="1">
    <citation type="submission" date="2020-09" db="EMBL/GenBank/DDBJ databases">
        <title>Sphingomonas sp., a new species isolated from pork steak.</title>
        <authorList>
            <person name="Heidler von Heilborn D."/>
        </authorList>
    </citation>
    <scope>NUCLEOTIDE SEQUENCE [LARGE SCALE GENOMIC DNA]</scope>
    <source>
        <strain evidence="3">S8-3T</strain>
    </source>
</reference>
<accession>A0A7H0LEE0</accession>
<keyword evidence="1" id="KW-0732">Signal</keyword>
<evidence type="ECO:0000313" key="3">
    <source>
        <dbReference type="Proteomes" id="UP000516148"/>
    </source>
</evidence>
<gene>
    <name evidence="2" type="ORF">H3Z74_14790</name>
</gene>
<dbReference type="KEGG" id="spap:H3Z74_14790"/>
<sequence length="296" mass="31867">MSAARRLAALLAPLCLVAALPASASTFAQVTKTCPIGGEKFEFAEQMSATSWGQLPDGMRLGTGPNPGLLPQCPKNGLVMYRDFDAATVKRLQPLVADDEYQALRQSETPHYLAWWLASRLGDEDAPWQLLAATWEAKNADPTSAQARRYAETFVAQVRAMPVANSVDSVSLRARAANALREIGDFAGAEALRAAIIIAPDMGGSDQDAIDNRKGLTDFLTRLAGPIGRSDASRAPIDMMGNHAAAERCLEPGIKREADDPPAAPLTAFEVDYCARPAMIDEIKQFNDGFDDRMSS</sequence>
<feature type="chain" id="PRO_5028946959" description="HEAT repeat domain-containing protein" evidence="1">
    <location>
        <begin position="25"/>
        <end position="296"/>
    </location>
</feature>
<dbReference type="EMBL" id="CP061038">
    <property type="protein sequence ID" value="QNQ08043.1"/>
    <property type="molecule type" value="Genomic_DNA"/>
</dbReference>
<proteinExistence type="predicted"/>
<keyword evidence="3" id="KW-1185">Reference proteome</keyword>
<evidence type="ECO:0000313" key="2">
    <source>
        <dbReference type="EMBL" id="QNQ08043.1"/>
    </source>
</evidence>